<dbReference type="EMBL" id="CAVNYO010000480">
    <property type="protein sequence ID" value="CAK5284605.1"/>
    <property type="molecule type" value="Genomic_DNA"/>
</dbReference>
<evidence type="ECO:0000313" key="1">
    <source>
        <dbReference type="EMBL" id="CAK5284605.1"/>
    </source>
</evidence>
<evidence type="ECO:0000313" key="2">
    <source>
        <dbReference type="EMBL" id="CAK5284831.1"/>
    </source>
</evidence>
<comment type="caution">
    <text evidence="1">The sequence shown here is derived from an EMBL/GenBank/DDBJ whole genome shotgun (WGS) entry which is preliminary data.</text>
</comment>
<organism evidence="1 3">
    <name type="scientific">Mycena citricolor</name>
    <dbReference type="NCBI Taxonomy" id="2018698"/>
    <lineage>
        <taxon>Eukaryota</taxon>
        <taxon>Fungi</taxon>
        <taxon>Dikarya</taxon>
        <taxon>Basidiomycota</taxon>
        <taxon>Agaricomycotina</taxon>
        <taxon>Agaricomycetes</taxon>
        <taxon>Agaricomycetidae</taxon>
        <taxon>Agaricales</taxon>
        <taxon>Marasmiineae</taxon>
        <taxon>Mycenaceae</taxon>
        <taxon>Mycena</taxon>
    </lineage>
</organism>
<dbReference type="EMBL" id="CAVNYO010000481">
    <property type="protein sequence ID" value="CAK5284831.1"/>
    <property type="molecule type" value="Genomic_DNA"/>
</dbReference>
<protein>
    <submittedName>
        <fullName evidence="1">Uncharacterized protein</fullName>
    </submittedName>
</protein>
<keyword evidence="3" id="KW-1185">Reference proteome</keyword>
<reference evidence="1" key="1">
    <citation type="submission" date="2023-11" db="EMBL/GenBank/DDBJ databases">
        <authorList>
            <person name="De Vega J J."/>
            <person name="De Vega J J."/>
        </authorList>
    </citation>
    <scope>NUCLEOTIDE SEQUENCE</scope>
</reference>
<name>A0AAD2Q7K7_9AGAR</name>
<evidence type="ECO:0000313" key="3">
    <source>
        <dbReference type="Proteomes" id="UP001295794"/>
    </source>
</evidence>
<dbReference type="Proteomes" id="UP001295794">
    <property type="component" value="Unassembled WGS sequence"/>
</dbReference>
<dbReference type="AlphaFoldDB" id="A0AAD2Q7K7"/>
<proteinExistence type="predicted"/>
<sequence length="207" mass="23478">MPRQRRRNISQNAVHKIHEARTIQLSHHGTVLFPQLSITRQPRQKPKETHHLGLCDRHLWVACLLGCWRGLDHRIRVPHVVSDAHPPRLAHEHALHESGRPSSPLAHGLQLQAEPVYHVEISQPARAADVDLPELAQGGQRVGDRIVEGLRQQHQRTTSTRALPRKCTHTHLQLVHVLLAPLVVGRFKHVVQPQLPHAGHVRADRTQ</sequence>
<accession>A0AAD2Q7K7</accession>
<gene>
    <name evidence="1" type="ORF">MYCIT1_LOCUS37953</name>
    <name evidence="2" type="ORF">MYCIT1_LOCUS38312</name>
</gene>